<feature type="region of interest" description="Disordered" evidence="2">
    <location>
        <begin position="1"/>
        <end position="23"/>
    </location>
</feature>
<evidence type="ECO:0008006" key="4">
    <source>
        <dbReference type="Google" id="ProtNLM"/>
    </source>
</evidence>
<evidence type="ECO:0000313" key="3">
    <source>
        <dbReference type="Ensembl" id="ENSCCNP00000004759.1"/>
    </source>
</evidence>
<dbReference type="FunFam" id="1.20.5.190:FF:000015">
    <property type="entry name" value="IQ motif containing F5"/>
    <property type="match status" value="1"/>
</dbReference>
<reference evidence="3" key="1">
    <citation type="submission" date="2023-09" db="UniProtKB">
        <authorList>
            <consortium name="Ensembl"/>
        </authorList>
    </citation>
    <scope>IDENTIFICATION</scope>
</reference>
<dbReference type="GO" id="GO:0005516">
    <property type="term" value="F:calmodulin binding"/>
    <property type="evidence" value="ECO:0007669"/>
    <property type="project" value="TreeGrafter"/>
</dbReference>
<dbReference type="PANTHER" id="PTHR21633">
    <property type="entry name" value="IQ MOTIF CONTAINING F"/>
    <property type="match status" value="1"/>
</dbReference>
<dbReference type="FunFam" id="1.20.5.190:FF:000014">
    <property type="entry name" value="IQ motif containing F5"/>
    <property type="match status" value="1"/>
</dbReference>
<accession>A0A8C0W5A2</accession>
<keyword evidence="1" id="KW-0677">Repeat</keyword>
<dbReference type="InterPro" id="IPR000048">
    <property type="entry name" value="IQ_motif_EF-hand-BS"/>
</dbReference>
<dbReference type="PROSITE" id="PS50096">
    <property type="entry name" value="IQ"/>
    <property type="match status" value="2"/>
</dbReference>
<dbReference type="Pfam" id="PF00612">
    <property type="entry name" value="IQ"/>
    <property type="match status" value="2"/>
</dbReference>
<organism evidence="3">
    <name type="scientific">Castor canadensis</name>
    <name type="common">American beaver</name>
    <dbReference type="NCBI Taxonomy" id="51338"/>
    <lineage>
        <taxon>Eukaryota</taxon>
        <taxon>Metazoa</taxon>
        <taxon>Chordata</taxon>
        <taxon>Craniata</taxon>
        <taxon>Vertebrata</taxon>
        <taxon>Euteleostomi</taxon>
        <taxon>Mammalia</taxon>
        <taxon>Eutheria</taxon>
        <taxon>Euarchontoglires</taxon>
        <taxon>Glires</taxon>
        <taxon>Rodentia</taxon>
        <taxon>Castorimorpha</taxon>
        <taxon>Castoridae</taxon>
        <taxon>Castor</taxon>
    </lineage>
</organism>
<dbReference type="SMART" id="SM00015">
    <property type="entry name" value="IQ"/>
    <property type="match status" value="2"/>
</dbReference>
<protein>
    <recommendedName>
        <fullName evidence="4">IQ domain-containing protein F5</fullName>
    </recommendedName>
</protein>
<name>A0A8C0W5A2_CASCN</name>
<dbReference type="PANTHER" id="PTHR21633:SF10">
    <property type="entry name" value="IQ MOTIF CONTAINING F4"/>
    <property type="match status" value="1"/>
</dbReference>
<dbReference type="Ensembl" id="ENSCCNT00000006268.1">
    <property type="protein sequence ID" value="ENSCCNP00000004759.1"/>
    <property type="gene ID" value="ENSCCNG00000005087.1"/>
</dbReference>
<dbReference type="AlphaFoldDB" id="A0A8C0W5A2"/>
<dbReference type="Gene3D" id="1.20.5.190">
    <property type="match status" value="2"/>
</dbReference>
<sequence length="196" mass="22809">MLLTITQNTHQKPKTSQPSRTNDCPIQSPILSLAGFSSCLTSLRKAVEPNHAKLGVSKEKPTELAARKIQAWWRGTLVRRTLLHAALRACIIQFWWRKTLARLLEKKRRQMLESFVRQERAAVTLQSWIRMWFIRLQYCRLLNAVRIIQAFWRWHSCHARGALGGSYELTASQLKLQLDIFMGHRFVGLWTASPFQ</sequence>
<dbReference type="InterPro" id="IPR039887">
    <property type="entry name" value="IQCF"/>
</dbReference>
<proteinExistence type="predicted"/>
<evidence type="ECO:0000256" key="1">
    <source>
        <dbReference type="ARBA" id="ARBA00022737"/>
    </source>
</evidence>
<evidence type="ECO:0000256" key="2">
    <source>
        <dbReference type="SAM" id="MobiDB-lite"/>
    </source>
</evidence>